<dbReference type="InterPro" id="IPR002880">
    <property type="entry name" value="Pyrv_Fd/Flavodoxin_OxRdtase_N"/>
</dbReference>
<keyword evidence="1" id="KW-0560">Oxidoreductase</keyword>
<gene>
    <name evidence="4" type="ORF">KQI42_06200</name>
</gene>
<evidence type="ECO:0000259" key="2">
    <source>
        <dbReference type="Pfam" id="PF01855"/>
    </source>
</evidence>
<organism evidence="4 5">
    <name type="scientific">Tissierella simiarum</name>
    <dbReference type="NCBI Taxonomy" id="2841534"/>
    <lineage>
        <taxon>Bacteria</taxon>
        <taxon>Bacillati</taxon>
        <taxon>Bacillota</taxon>
        <taxon>Tissierellia</taxon>
        <taxon>Tissierellales</taxon>
        <taxon>Tissierellaceae</taxon>
        <taxon>Tissierella</taxon>
    </lineage>
</organism>
<sequence length="378" mass="41857">MAEKKVKLMQGNEACVEGAIAAGMKFYAGYPITPSTEIAELSAERLPRIGGKFIQMEDEIAGISAIIGASLAGTKSMTATSGPGFSLKQESIGYAIITETPCVIVNVQRGGPSTGLPTSPAQGDIMQARWGTHGDHSIIALYPSTVREVYDTTIRAFNLAEKYRTPVILLMDEVVGHMREKIEFREDQEIEIVNRRKPNCLPEEYKPYKVKEGDLVPEMAAFGDGYRFHVTGLVHSETGFPTGNEKVAEALTKRLFNKIEENVDDIVEYEEYLLDDAEIAIVAYGSTARSAKSAVEILREEGMKVGLFRPITIWPMAEKQFLQLSNKVDRIVVVEMNMGQYFLEVDRISGKNSKVEKYGRVNGELITPEEIVSFIKEG</sequence>
<dbReference type="PANTHER" id="PTHR43088:SF1">
    <property type="entry name" value="SUBUNIT OF PYRUVATE:FLAVODOXIN OXIDOREDUCTASE"/>
    <property type="match status" value="1"/>
</dbReference>
<dbReference type="Pfam" id="PF01855">
    <property type="entry name" value="POR_N"/>
    <property type="match status" value="1"/>
</dbReference>
<evidence type="ECO:0000259" key="3">
    <source>
        <dbReference type="Pfam" id="PF17147"/>
    </source>
</evidence>
<dbReference type="Pfam" id="PF17147">
    <property type="entry name" value="PFOR_II"/>
    <property type="match status" value="1"/>
</dbReference>
<evidence type="ECO:0000313" key="5">
    <source>
        <dbReference type="Proteomes" id="UP000749471"/>
    </source>
</evidence>
<protein>
    <submittedName>
        <fullName evidence="4">2-oxoacid:acceptor oxidoreductase subunit alpha</fullName>
    </submittedName>
</protein>
<feature type="domain" description="Pyruvate:ferredoxin oxidoreductase core" evidence="3">
    <location>
        <begin position="277"/>
        <end position="371"/>
    </location>
</feature>
<evidence type="ECO:0000256" key="1">
    <source>
        <dbReference type="ARBA" id="ARBA00023002"/>
    </source>
</evidence>
<evidence type="ECO:0000313" key="4">
    <source>
        <dbReference type="EMBL" id="MBU5437589.1"/>
    </source>
</evidence>
<dbReference type="CDD" id="cd07034">
    <property type="entry name" value="TPP_PYR_PFOR_IOR-alpha_like"/>
    <property type="match status" value="1"/>
</dbReference>
<comment type="caution">
    <text evidence="4">The sequence shown here is derived from an EMBL/GenBank/DDBJ whole genome shotgun (WGS) entry which is preliminary data.</text>
</comment>
<dbReference type="Proteomes" id="UP000749471">
    <property type="component" value="Unassembled WGS sequence"/>
</dbReference>
<dbReference type="PANTHER" id="PTHR43088">
    <property type="entry name" value="SUBUNIT OF PYRUVATE:FLAVODOXIN OXIDOREDUCTASE-RELATED"/>
    <property type="match status" value="1"/>
</dbReference>
<dbReference type="RefSeq" id="WP_216517850.1">
    <property type="nucleotide sequence ID" value="NZ_JAHLPM010000004.1"/>
</dbReference>
<dbReference type="EMBL" id="JAHLPM010000004">
    <property type="protein sequence ID" value="MBU5437589.1"/>
    <property type="molecule type" value="Genomic_DNA"/>
</dbReference>
<reference evidence="4 5" key="1">
    <citation type="submission" date="2021-06" db="EMBL/GenBank/DDBJ databases">
        <authorList>
            <person name="Sun Q."/>
            <person name="Li D."/>
        </authorList>
    </citation>
    <scope>NUCLEOTIDE SEQUENCE [LARGE SCALE GENOMIC DNA]</scope>
    <source>
        <strain evidence="4 5">MSJ-40</strain>
    </source>
</reference>
<proteinExistence type="predicted"/>
<feature type="domain" description="Pyruvate flavodoxin/ferredoxin oxidoreductase pyrimidine binding" evidence="2">
    <location>
        <begin position="17"/>
        <end position="245"/>
    </location>
</feature>
<dbReference type="NCBIfam" id="NF006412">
    <property type="entry name" value="PRK08659.1"/>
    <property type="match status" value="1"/>
</dbReference>
<accession>A0ABS6E5U1</accession>
<name>A0ABS6E5U1_9FIRM</name>
<dbReference type="InterPro" id="IPR052368">
    <property type="entry name" value="2-oxoacid_oxidoreductase"/>
</dbReference>
<keyword evidence="5" id="KW-1185">Reference proteome</keyword>
<dbReference type="InterPro" id="IPR033412">
    <property type="entry name" value="PFOR_II"/>
</dbReference>